<evidence type="ECO:0000313" key="11">
    <source>
        <dbReference type="EMBL" id="HIU00222.1"/>
    </source>
</evidence>
<dbReference type="InterPro" id="IPR018316">
    <property type="entry name" value="Tubulin/FtsZ_2-layer-sand-dom"/>
</dbReference>
<dbReference type="EMBL" id="DVLX01000098">
    <property type="protein sequence ID" value="HIU00222.1"/>
    <property type="molecule type" value="Genomic_DNA"/>
</dbReference>
<reference evidence="11" key="2">
    <citation type="journal article" date="2021" name="PeerJ">
        <title>Extensive microbial diversity within the chicken gut microbiome revealed by metagenomics and culture.</title>
        <authorList>
            <person name="Gilroy R."/>
            <person name="Ravi A."/>
            <person name="Getino M."/>
            <person name="Pursley I."/>
            <person name="Horton D.L."/>
            <person name="Alikhan N.F."/>
            <person name="Baker D."/>
            <person name="Gharbi K."/>
            <person name="Hall N."/>
            <person name="Watson M."/>
            <person name="Adriaenssens E.M."/>
            <person name="Foster-Nyarko E."/>
            <person name="Jarju S."/>
            <person name="Secka A."/>
            <person name="Antonio M."/>
            <person name="Oren A."/>
            <person name="Chaudhuri R.R."/>
            <person name="La Ragione R."/>
            <person name="Hildebrand F."/>
            <person name="Pallen M.J."/>
        </authorList>
    </citation>
    <scope>NUCLEOTIDE SEQUENCE</scope>
    <source>
        <strain evidence="11">CHK176-22527</strain>
    </source>
</reference>
<keyword evidence="4 5" id="KW-0717">Septation</keyword>
<comment type="subunit">
    <text evidence="5">Homodimer. Polymerizes to form a dynamic ring structure in a strictly GTP-dependent manner. Interacts directly with several other division proteins.</text>
</comment>
<feature type="region of interest" description="Disordered" evidence="8">
    <location>
        <begin position="327"/>
        <end position="370"/>
    </location>
</feature>
<dbReference type="InterPro" id="IPR020805">
    <property type="entry name" value="Cell_div_FtsZ_CS"/>
</dbReference>
<organism evidence="11 12">
    <name type="scientific">Candidatus Allocopromorpha excrementavium</name>
    <dbReference type="NCBI Taxonomy" id="2840741"/>
    <lineage>
        <taxon>Bacteria</taxon>
        <taxon>Bacillati</taxon>
        <taxon>Bacillota</taxon>
        <taxon>Clostridia</taxon>
        <taxon>Eubacteriales</taxon>
        <taxon>Eubacteriaceae</taxon>
        <taxon>Eubacteriaceae incertae sedis</taxon>
        <taxon>Candidatus Allocopromorpha</taxon>
    </lineage>
</organism>
<dbReference type="SUPFAM" id="SSF52490">
    <property type="entry name" value="Tubulin nucleotide-binding domain-like"/>
    <property type="match status" value="1"/>
</dbReference>
<dbReference type="InterPro" id="IPR036525">
    <property type="entry name" value="Tubulin/FtsZ_GTPase_sf"/>
</dbReference>
<dbReference type="Gene3D" id="3.40.50.1440">
    <property type="entry name" value="Tubulin/FtsZ, GTPase domain"/>
    <property type="match status" value="1"/>
</dbReference>
<evidence type="ECO:0000259" key="10">
    <source>
        <dbReference type="SMART" id="SM00865"/>
    </source>
</evidence>
<keyword evidence="3 5" id="KW-0342">GTP-binding</keyword>
<feature type="domain" description="Tubulin/FtsZ GTPase" evidence="9">
    <location>
        <begin position="13"/>
        <end position="205"/>
    </location>
</feature>
<dbReference type="Pfam" id="PF12327">
    <property type="entry name" value="FtsZ_C"/>
    <property type="match status" value="1"/>
</dbReference>
<keyword evidence="5" id="KW-0963">Cytoplasm</keyword>
<gene>
    <name evidence="5 11" type="primary">ftsZ</name>
    <name evidence="11" type="ORF">IAD12_08220</name>
</gene>
<evidence type="ECO:0000256" key="8">
    <source>
        <dbReference type="SAM" id="MobiDB-lite"/>
    </source>
</evidence>
<dbReference type="InterPro" id="IPR024757">
    <property type="entry name" value="FtsZ_C"/>
</dbReference>
<evidence type="ECO:0000259" key="9">
    <source>
        <dbReference type="SMART" id="SM00864"/>
    </source>
</evidence>
<feature type="binding site" evidence="5">
    <location>
        <position position="187"/>
    </location>
    <ligand>
        <name>GTP</name>
        <dbReference type="ChEBI" id="CHEBI:37565"/>
    </ligand>
</feature>
<dbReference type="InterPro" id="IPR045061">
    <property type="entry name" value="FtsZ/CetZ"/>
</dbReference>
<comment type="similarity">
    <text evidence="1 5 7">Belongs to the FtsZ family.</text>
</comment>
<dbReference type="PANTHER" id="PTHR30314:SF3">
    <property type="entry name" value="MITOCHONDRIAL DIVISION PROTEIN FSZA"/>
    <property type="match status" value="1"/>
</dbReference>
<comment type="function">
    <text evidence="5 7">Essential cell division protein that forms a contractile ring structure (Z ring) at the future cell division site. The regulation of the ring assembly controls the timing and the location of cell division. One of the functions of the FtsZ ring is to recruit other cell division proteins to the septum to produce a new cell wall between the dividing cells. Binds GTP and shows GTPase activity.</text>
</comment>
<dbReference type="SMART" id="SM00865">
    <property type="entry name" value="Tubulin_C"/>
    <property type="match status" value="1"/>
</dbReference>
<reference evidence="11" key="1">
    <citation type="submission" date="2020-10" db="EMBL/GenBank/DDBJ databases">
        <authorList>
            <person name="Gilroy R."/>
        </authorList>
    </citation>
    <scope>NUCLEOTIDE SEQUENCE</scope>
    <source>
        <strain evidence="11">CHK176-22527</strain>
    </source>
</reference>
<evidence type="ECO:0000256" key="3">
    <source>
        <dbReference type="ARBA" id="ARBA00023134"/>
    </source>
</evidence>
<evidence type="ECO:0000313" key="12">
    <source>
        <dbReference type="Proteomes" id="UP000824159"/>
    </source>
</evidence>
<keyword evidence="2 5" id="KW-0547">Nucleotide-binding</keyword>
<comment type="subcellular location">
    <subcellularLocation>
        <location evidence="5">Cytoplasm</location>
    </subcellularLocation>
    <text evidence="5">Assembles at midcell at the inner surface of the cytoplasmic membrane.</text>
</comment>
<evidence type="ECO:0000256" key="1">
    <source>
        <dbReference type="ARBA" id="ARBA00009690"/>
    </source>
</evidence>
<dbReference type="GO" id="GO:0005737">
    <property type="term" value="C:cytoplasm"/>
    <property type="evidence" value="ECO:0007669"/>
    <property type="project" value="UniProtKB-SubCell"/>
</dbReference>
<feature type="compositionally biased region" description="Polar residues" evidence="8">
    <location>
        <begin position="327"/>
        <end position="340"/>
    </location>
</feature>
<evidence type="ECO:0000256" key="6">
    <source>
        <dbReference type="NCBIfam" id="TIGR00065"/>
    </source>
</evidence>
<comment type="caution">
    <text evidence="11">The sequence shown here is derived from an EMBL/GenBank/DDBJ whole genome shotgun (WGS) entry which is preliminary data.</text>
</comment>
<dbReference type="InterPro" id="IPR008280">
    <property type="entry name" value="Tub_FtsZ_C"/>
</dbReference>
<dbReference type="GO" id="GO:0000917">
    <property type="term" value="P:division septum assembly"/>
    <property type="evidence" value="ECO:0007669"/>
    <property type="project" value="UniProtKB-KW"/>
</dbReference>
<evidence type="ECO:0000256" key="5">
    <source>
        <dbReference type="HAMAP-Rule" id="MF_00909"/>
    </source>
</evidence>
<keyword evidence="5 7" id="KW-0132">Cell division</keyword>
<dbReference type="GO" id="GO:0043093">
    <property type="term" value="P:FtsZ-dependent cytokinesis"/>
    <property type="evidence" value="ECO:0007669"/>
    <property type="project" value="UniProtKB-UniRule"/>
</dbReference>
<dbReference type="GO" id="GO:0005525">
    <property type="term" value="F:GTP binding"/>
    <property type="evidence" value="ECO:0007669"/>
    <property type="project" value="UniProtKB-UniRule"/>
</dbReference>
<proteinExistence type="inferred from homology"/>
<dbReference type="FunFam" id="3.40.50.1440:FF:000001">
    <property type="entry name" value="Cell division protein FtsZ"/>
    <property type="match status" value="1"/>
</dbReference>
<dbReference type="Gene3D" id="3.30.1330.20">
    <property type="entry name" value="Tubulin/FtsZ, C-terminal domain"/>
    <property type="match status" value="1"/>
</dbReference>
<dbReference type="InterPro" id="IPR037103">
    <property type="entry name" value="Tubulin/FtsZ-like_C"/>
</dbReference>
<dbReference type="NCBIfam" id="TIGR00065">
    <property type="entry name" value="ftsZ"/>
    <property type="match status" value="1"/>
</dbReference>
<dbReference type="Proteomes" id="UP000824159">
    <property type="component" value="Unassembled WGS sequence"/>
</dbReference>
<dbReference type="SUPFAM" id="SSF55307">
    <property type="entry name" value="Tubulin C-terminal domain-like"/>
    <property type="match status" value="1"/>
</dbReference>
<dbReference type="Pfam" id="PF00091">
    <property type="entry name" value="Tubulin"/>
    <property type="match status" value="1"/>
</dbReference>
<feature type="binding site" evidence="5">
    <location>
        <begin position="108"/>
        <end position="110"/>
    </location>
    <ligand>
        <name>GTP</name>
        <dbReference type="ChEBI" id="CHEBI:37565"/>
    </ligand>
</feature>
<dbReference type="GO" id="GO:0003924">
    <property type="term" value="F:GTPase activity"/>
    <property type="evidence" value="ECO:0007669"/>
    <property type="project" value="UniProtKB-UniRule"/>
</dbReference>
<dbReference type="HAMAP" id="MF_00909">
    <property type="entry name" value="FtsZ"/>
    <property type="match status" value="1"/>
</dbReference>
<evidence type="ECO:0000256" key="2">
    <source>
        <dbReference type="ARBA" id="ARBA00022741"/>
    </source>
</evidence>
<dbReference type="PROSITE" id="PS01134">
    <property type="entry name" value="FTSZ_1"/>
    <property type="match status" value="1"/>
</dbReference>
<name>A0A9D1KUU4_9FIRM</name>
<dbReference type="PRINTS" id="PR00423">
    <property type="entry name" value="CELLDVISFTSZ"/>
</dbReference>
<dbReference type="GO" id="GO:0032153">
    <property type="term" value="C:cell division site"/>
    <property type="evidence" value="ECO:0007669"/>
    <property type="project" value="UniProtKB-UniRule"/>
</dbReference>
<dbReference type="CDD" id="cd02201">
    <property type="entry name" value="FtsZ_type1"/>
    <property type="match status" value="1"/>
</dbReference>
<dbReference type="InterPro" id="IPR000158">
    <property type="entry name" value="Cell_div_FtsZ"/>
</dbReference>
<dbReference type="PANTHER" id="PTHR30314">
    <property type="entry name" value="CELL DIVISION PROTEIN FTSZ-RELATED"/>
    <property type="match status" value="1"/>
</dbReference>
<dbReference type="PROSITE" id="PS01135">
    <property type="entry name" value="FTSZ_2"/>
    <property type="match status" value="1"/>
</dbReference>
<accession>A0A9D1KUU4</accession>
<evidence type="ECO:0000256" key="7">
    <source>
        <dbReference type="RuleBase" id="RU000631"/>
    </source>
</evidence>
<dbReference type="SMART" id="SM00864">
    <property type="entry name" value="Tubulin"/>
    <property type="match status" value="1"/>
</dbReference>
<feature type="binding site" evidence="5">
    <location>
        <begin position="21"/>
        <end position="25"/>
    </location>
    <ligand>
        <name>GTP</name>
        <dbReference type="ChEBI" id="CHEBI:37565"/>
    </ligand>
</feature>
<feature type="binding site" evidence="5">
    <location>
        <position position="139"/>
    </location>
    <ligand>
        <name>GTP</name>
        <dbReference type="ChEBI" id="CHEBI:37565"/>
    </ligand>
</feature>
<protein>
    <recommendedName>
        <fullName evidence="5 6">Cell division protein FtsZ</fullName>
    </recommendedName>
</protein>
<dbReference type="GO" id="GO:0051258">
    <property type="term" value="P:protein polymerization"/>
    <property type="evidence" value="ECO:0007669"/>
    <property type="project" value="UniProtKB-UniRule"/>
</dbReference>
<dbReference type="InterPro" id="IPR003008">
    <property type="entry name" value="Tubulin_FtsZ_GTPase"/>
</dbReference>
<evidence type="ECO:0000256" key="4">
    <source>
        <dbReference type="ARBA" id="ARBA00023210"/>
    </source>
</evidence>
<keyword evidence="5 7" id="KW-0131">Cell cycle</keyword>
<dbReference type="AlphaFoldDB" id="A0A9D1KUU4"/>
<feature type="binding site" evidence="5">
    <location>
        <position position="143"/>
    </location>
    <ligand>
        <name>GTP</name>
        <dbReference type="ChEBI" id="CHEBI:37565"/>
    </ligand>
</feature>
<sequence length="370" mass="39197">MLQFEMNDSTLQEIKVIGVGGGGCNAVNRMIESGMKGVAFIAVNTDKQALARSKAETKIQIGEKLTKGLGAGGNPEVGQKSAEENLEDLEKFIAGSDMIFVTCGMGGGTGTGAAPIIAKIAKDMGILTVGVVTKPFKFEGKKRGEHAELGIKFLKKYVDSLVVVPNDKLLETVQEQTSLLEAFELADEILKQGVQGISDIIVDDALINLDFADVTTIMKDRGIVHMGVGRGKGENRLEEAVSGAVNSPLLETKISGARAVLINITGGRDLTMFDVDKVATQIDAEADDNAIIIMGASIKEDMQDEIAVTVIAAGFEKPQNVDILNSSVIPNKGTENSGETYTEPESPAASSSDDIYKGMSGIDIPTFLKR</sequence>
<feature type="domain" description="Tubulin/FtsZ 2-layer sandwich" evidence="10">
    <location>
        <begin position="207"/>
        <end position="324"/>
    </location>
</feature>